<reference evidence="3" key="1">
    <citation type="journal article" date="2010" name="Nat. Biotechnol.">
        <title>Draft genome sequence of the oilseed species Ricinus communis.</title>
        <authorList>
            <person name="Chan A.P."/>
            <person name="Crabtree J."/>
            <person name="Zhao Q."/>
            <person name="Lorenzi H."/>
            <person name="Orvis J."/>
            <person name="Puiu D."/>
            <person name="Melake-Berhan A."/>
            <person name="Jones K.M."/>
            <person name="Redman J."/>
            <person name="Chen G."/>
            <person name="Cahoon E.B."/>
            <person name="Gedil M."/>
            <person name="Stanke M."/>
            <person name="Haas B.J."/>
            <person name="Wortman J.R."/>
            <person name="Fraser-Liggett C.M."/>
            <person name="Ravel J."/>
            <person name="Rabinowicz P.D."/>
        </authorList>
    </citation>
    <scope>NUCLEOTIDE SEQUENCE [LARGE SCALE GENOMIC DNA]</scope>
    <source>
        <strain evidence="3">cv. Hale</strain>
    </source>
</reference>
<proteinExistence type="predicted"/>
<organism evidence="2 3">
    <name type="scientific">Ricinus communis</name>
    <name type="common">Castor bean</name>
    <dbReference type="NCBI Taxonomy" id="3988"/>
    <lineage>
        <taxon>Eukaryota</taxon>
        <taxon>Viridiplantae</taxon>
        <taxon>Streptophyta</taxon>
        <taxon>Embryophyta</taxon>
        <taxon>Tracheophyta</taxon>
        <taxon>Spermatophyta</taxon>
        <taxon>Magnoliopsida</taxon>
        <taxon>eudicotyledons</taxon>
        <taxon>Gunneridae</taxon>
        <taxon>Pentapetalae</taxon>
        <taxon>rosids</taxon>
        <taxon>fabids</taxon>
        <taxon>Malpighiales</taxon>
        <taxon>Euphorbiaceae</taxon>
        <taxon>Acalyphoideae</taxon>
        <taxon>Acalypheae</taxon>
        <taxon>Ricinus</taxon>
    </lineage>
</organism>
<feature type="chain" id="PRO_5002888320" evidence="1">
    <location>
        <begin position="23"/>
        <end position="50"/>
    </location>
</feature>
<name>B9RDS9_RICCO</name>
<evidence type="ECO:0000313" key="3">
    <source>
        <dbReference type="Proteomes" id="UP000008311"/>
    </source>
</evidence>
<dbReference type="InParanoid" id="B9RDS9"/>
<keyword evidence="3" id="KW-1185">Reference proteome</keyword>
<sequence length="50" mass="5261">MSMALSMSISIAIHLSITCVIGDGNVYGGNCCGYGVLKNKICRRKGKALL</sequence>
<gene>
    <name evidence="2" type="ORF">RCOM_1615630</name>
</gene>
<evidence type="ECO:0000256" key="1">
    <source>
        <dbReference type="SAM" id="SignalP"/>
    </source>
</evidence>
<dbReference type="EMBL" id="EQ973775">
    <property type="protein sequence ID" value="EEF50537.1"/>
    <property type="molecule type" value="Genomic_DNA"/>
</dbReference>
<dbReference type="AlphaFoldDB" id="B9RDS9"/>
<feature type="signal peptide" evidence="1">
    <location>
        <begin position="1"/>
        <end position="22"/>
    </location>
</feature>
<keyword evidence="1" id="KW-0732">Signal</keyword>
<evidence type="ECO:0000313" key="2">
    <source>
        <dbReference type="EMBL" id="EEF50537.1"/>
    </source>
</evidence>
<dbReference type="Proteomes" id="UP000008311">
    <property type="component" value="Unassembled WGS sequence"/>
</dbReference>
<accession>B9RDS9</accession>
<protein>
    <submittedName>
        <fullName evidence="2">Uncharacterized protein</fullName>
    </submittedName>
</protein>